<feature type="transmembrane region" description="Helical" evidence="1">
    <location>
        <begin position="43"/>
        <end position="62"/>
    </location>
</feature>
<dbReference type="Proteomes" id="UP000464658">
    <property type="component" value="Chromosome"/>
</dbReference>
<protein>
    <submittedName>
        <fullName evidence="2">Uncharacterized protein</fullName>
    </submittedName>
</protein>
<keyword evidence="1" id="KW-0812">Transmembrane</keyword>
<evidence type="ECO:0000313" key="3">
    <source>
        <dbReference type="Proteomes" id="UP000464658"/>
    </source>
</evidence>
<proteinExistence type="predicted"/>
<sequence>MVAIGLMFYGFVVQPVMSYGTVILFLYGLIASFVGLIRHKEYVWIYVLRLLVCFTIPVTNLLMYFATIGGDARKFDFQPMPLVYYLVFILEIMIIILPEIFLQIEKKSGASKGDSGYTQGRLLGYRSCFGARFDGKRRVN</sequence>
<dbReference type="AlphaFoldDB" id="A0A5S9MJN4"/>
<accession>A0A5S9MJN4</accession>
<organism evidence="2 3">
    <name type="scientific">Bacillus safensis</name>
    <dbReference type="NCBI Taxonomy" id="561879"/>
    <lineage>
        <taxon>Bacteria</taxon>
        <taxon>Bacillati</taxon>
        <taxon>Bacillota</taxon>
        <taxon>Bacilli</taxon>
        <taxon>Bacillales</taxon>
        <taxon>Bacillaceae</taxon>
        <taxon>Bacillus</taxon>
    </lineage>
</organism>
<feature type="transmembrane region" description="Helical" evidence="1">
    <location>
        <begin position="16"/>
        <end position="36"/>
    </location>
</feature>
<keyword evidence="1" id="KW-0472">Membrane</keyword>
<dbReference type="EMBL" id="AP021906">
    <property type="protein sequence ID" value="BBP93161.1"/>
    <property type="molecule type" value="Genomic_DNA"/>
</dbReference>
<keyword evidence="1" id="KW-1133">Transmembrane helix</keyword>
<gene>
    <name evidence="2" type="ORF">BsIDN1_67790</name>
</gene>
<evidence type="ECO:0000313" key="2">
    <source>
        <dbReference type="EMBL" id="BBP93161.1"/>
    </source>
</evidence>
<name>A0A5S9MJN4_BACIA</name>
<feature type="transmembrane region" description="Helical" evidence="1">
    <location>
        <begin position="82"/>
        <end position="102"/>
    </location>
</feature>
<reference evidence="2 3" key="1">
    <citation type="submission" date="2019-12" db="EMBL/GenBank/DDBJ databases">
        <title>Full genome sequence of a Bacillus safensis strain isolated from commercially available natto in Indonesia.</title>
        <authorList>
            <person name="Yoshida M."/>
            <person name="Uomi M."/>
            <person name="Waturangi D."/>
            <person name="Ekaputri J.J."/>
            <person name="Setiamarga D.H.E."/>
        </authorList>
    </citation>
    <scope>NUCLEOTIDE SEQUENCE [LARGE SCALE GENOMIC DNA]</scope>
    <source>
        <strain evidence="2 3">IDN1</strain>
    </source>
</reference>
<evidence type="ECO:0000256" key="1">
    <source>
        <dbReference type="SAM" id="Phobius"/>
    </source>
</evidence>